<organism evidence="2">
    <name type="scientific">Chaetomium thermophilum (strain DSM 1495 / CBS 144.50 / IMI 039719)</name>
    <name type="common">Thermochaetoides thermophila</name>
    <dbReference type="NCBI Taxonomy" id="759272"/>
    <lineage>
        <taxon>Eukaryota</taxon>
        <taxon>Fungi</taxon>
        <taxon>Dikarya</taxon>
        <taxon>Ascomycota</taxon>
        <taxon>Pezizomycotina</taxon>
        <taxon>Sordariomycetes</taxon>
        <taxon>Sordariomycetidae</taxon>
        <taxon>Sordariales</taxon>
        <taxon>Chaetomiaceae</taxon>
        <taxon>Thermochaetoides</taxon>
    </lineage>
</organism>
<dbReference type="PANTHER" id="PTHR42034">
    <property type="entry name" value="CHROMOSOME 7, WHOLE GENOME SHOTGUN SEQUENCE-RELATED"/>
    <property type="match status" value="1"/>
</dbReference>
<dbReference type="GeneID" id="18257606"/>
<dbReference type="Proteomes" id="UP000008066">
    <property type="component" value="Unassembled WGS sequence"/>
</dbReference>
<dbReference type="Gene3D" id="3.30.559.30">
    <property type="entry name" value="Nonribosomal peptide synthetase, condensation domain"/>
    <property type="match status" value="1"/>
</dbReference>
<gene>
    <name evidence="1" type="ORF">CTHT_0035680</name>
</gene>
<dbReference type="HOGENOM" id="CLU_029138_0_0_1"/>
<dbReference type="AlphaFoldDB" id="G0S704"/>
<protein>
    <submittedName>
        <fullName evidence="1">Uncharacterized protein</fullName>
    </submittedName>
</protein>
<dbReference type="PANTHER" id="PTHR42034:SF1">
    <property type="entry name" value="CONDENSATION DOMAIN-CONTAINING PROTEIN"/>
    <property type="match status" value="1"/>
</dbReference>
<dbReference type="RefSeq" id="XP_006693998.1">
    <property type="nucleotide sequence ID" value="XM_006693935.1"/>
</dbReference>
<dbReference type="Gene3D" id="3.30.559.10">
    <property type="entry name" value="Chloramphenicol acetyltransferase-like domain"/>
    <property type="match status" value="1"/>
</dbReference>
<reference evidence="1 2" key="1">
    <citation type="journal article" date="2011" name="Cell">
        <title>Insight into structure and assembly of the nuclear pore complex by utilizing the genome of a eukaryotic thermophile.</title>
        <authorList>
            <person name="Amlacher S."/>
            <person name="Sarges P."/>
            <person name="Flemming D."/>
            <person name="van Noort V."/>
            <person name="Kunze R."/>
            <person name="Devos D.P."/>
            <person name="Arumugam M."/>
            <person name="Bork P."/>
            <person name="Hurt E."/>
        </authorList>
    </citation>
    <scope>NUCLEOTIDE SEQUENCE [LARGE SCALE GENOMIC DNA]</scope>
    <source>
        <strain evidence="2">DSM 1495 / CBS 144.50 / IMI 039719</strain>
    </source>
</reference>
<name>G0S704_CHATD</name>
<dbReference type="KEGG" id="cthr:CTHT_0035680"/>
<dbReference type="EMBL" id="GL988041">
    <property type="protein sequence ID" value="EGS21702.1"/>
    <property type="molecule type" value="Genomic_DNA"/>
</dbReference>
<evidence type="ECO:0000313" key="2">
    <source>
        <dbReference type="Proteomes" id="UP000008066"/>
    </source>
</evidence>
<dbReference type="SUPFAM" id="SSF52777">
    <property type="entry name" value="CoA-dependent acyltransferases"/>
    <property type="match status" value="1"/>
</dbReference>
<dbReference type="InterPro" id="IPR023213">
    <property type="entry name" value="CAT-like_dom_sf"/>
</dbReference>
<sequence length="511" mass="56938">MVVHEKLKWHQTSPGLWQRGIDEVEEFYATMAALYEGSGRMFFAITGHVSIEVDVPSHMSVDESEKRLDAALSKAWICMRYDHPTIASRVSLHSKTHEWIKSYRKILAASDLEDWLRRTFIVLSNGQSGAEFANSDPPAPKDPTCFVLRQPSARGEAGNFIIRRDIVLRSPHDIIDGIGTLMLFSNFIARSSEAYSKGDSYPIPLLDGSENANLSPSYRIAAFVPSVLTEAQERRIERIIAQRAAVKSDATVEILTVPFQHGALVPGRHQRSALTLSRDQTSSFLAACKVNGVTPTHVFHAAAAVALRDLQPRPEVTKRVRYISYILRNERSRCAEPFNSTRHPVALYHSVSGNSLVVDLDLRKAGDEPSDQDRKQEFYSVLKTIKAFYEGVRNDSDHYALVPKLWALSTPPLPVPSSHSFPVPLPNAHPSVSISSMGRSDTILTPKMGAFRVSNPWVTGEELGTGWGLFLSTFDGELCLSAAYNDAWHTRETVDDYLKRCRDIAFTCLGL</sequence>
<keyword evidence="2" id="KW-1185">Reference proteome</keyword>
<proteinExistence type="predicted"/>
<evidence type="ECO:0000313" key="1">
    <source>
        <dbReference type="EMBL" id="EGS21702.1"/>
    </source>
</evidence>
<accession>G0S704</accession>
<dbReference type="OMA" id="VRYINYS"/>
<dbReference type="OrthoDB" id="2548233at2759"/>
<dbReference type="eggNOG" id="ENOG502QS40">
    <property type="taxonomic scope" value="Eukaryota"/>
</dbReference>